<gene>
    <name evidence="1" type="ORF">GCM10008170_08260</name>
    <name evidence="2" type="ORF">JOD31_001971</name>
</gene>
<reference evidence="1" key="1">
    <citation type="journal article" date="2014" name="Int. J. Syst. Evol. Microbiol.">
        <title>Complete genome sequence of Corynebacterium casei LMG S-19264T (=DSM 44701T), isolated from a smear-ripened cheese.</title>
        <authorList>
            <consortium name="US DOE Joint Genome Institute (JGI-PGF)"/>
            <person name="Walter F."/>
            <person name="Albersmeier A."/>
            <person name="Kalinowski J."/>
            <person name="Ruckert C."/>
        </authorList>
    </citation>
    <scope>NUCLEOTIDE SEQUENCE</scope>
    <source>
        <strain evidence="1">VKM B-1606</strain>
    </source>
</reference>
<comment type="caution">
    <text evidence="1">The sequence shown here is derived from an EMBL/GenBank/DDBJ whole genome shotgun (WGS) entry which is preliminary data.</text>
</comment>
<keyword evidence="3" id="KW-1185">Reference proteome</keyword>
<evidence type="ECO:0000313" key="4">
    <source>
        <dbReference type="Proteomes" id="UP001143400"/>
    </source>
</evidence>
<name>A0A9W6MR04_9HYPH</name>
<dbReference type="Proteomes" id="UP001143400">
    <property type="component" value="Unassembled WGS sequence"/>
</dbReference>
<proteinExistence type="predicted"/>
<dbReference type="EMBL" id="BSFF01000001">
    <property type="protein sequence ID" value="GLK54807.1"/>
    <property type="molecule type" value="Genomic_DNA"/>
</dbReference>
<dbReference type="EMBL" id="JAFBCY010000002">
    <property type="protein sequence ID" value="MBM7851746.1"/>
    <property type="molecule type" value="Genomic_DNA"/>
</dbReference>
<evidence type="ECO:0000313" key="2">
    <source>
        <dbReference type="EMBL" id="MBM7851746.1"/>
    </source>
</evidence>
<dbReference type="AlphaFoldDB" id="A0A9W6MR04"/>
<reference evidence="2 3" key="2">
    <citation type="submission" date="2021-01" db="EMBL/GenBank/DDBJ databases">
        <title>Genomic Encyclopedia of Type Strains, Phase IV (KMG-IV): sequencing the most valuable type-strain genomes for metagenomic binning, comparative biology and taxonomic classification.</title>
        <authorList>
            <person name="Goeker M."/>
        </authorList>
    </citation>
    <scope>NUCLEOTIDE SEQUENCE [LARGE SCALE GENOMIC DNA]</scope>
    <source>
        <strain evidence="2 3">DSM 6130</strain>
    </source>
</reference>
<accession>A0A9W6MR04</accession>
<evidence type="ECO:0000313" key="3">
    <source>
        <dbReference type="Proteomes" id="UP000758856"/>
    </source>
</evidence>
<dbReference type="Proteomes" id="UP000758856">
    <property type="component" value="Unassembled WGS sequence"/>
</dbReference>
<dbReference type="RefSeq" id="WP_210341393.1">
    <property type="nucleotide sequence ID" value="NZ_BSFF01000001.1"/>
</dbReference>
<reference evidence="1" key="3">
    <citation type="submission" date="2023-01" db="EMBL/GenBank/DDBJ databases">
        <authorList>
            <person name="Sun Q."/>
            <person name="Evtushenko L."/>
        </authorList>
    </citation>
    <scope>NUCLEOTIDE SEQUENCE</scope>
    <source>
        <strain evidence="1">VKM B-1606</strain>
    </source>
</reference>
<sequence length="117" mass="12058">MTPKLFELWRRQAALAGGFAAMGPFAGVVMAHRVTQMVQEAGSPSAAGLAEAQRMVAEKLSAAFEGGLAATKVMTAMAGAQDPIAAAGLMVAASEAAMRPASRMVRANARRLSRKGL</sequence>
<organism evidence="1 4">
    <name type="scientific">Methylopila capsulata</name>
    <dbReference type="NCBI Taxonomy" id="61654"/>
    <lineage>
        <taxon>Bacteria</taxon>
        <taxon>Pseudomonadati</taxon>
        <taxon>Pseudomonadota</taxon>
        <taxon>Alphaproteobacteria</taxon>
        <taxon>Hyphomicrobiales</taxon>
        <taxon>Methylopilaceae</taxon>
        <taxon>Methylopila</taxon>
    </lineage>
</organism>
<protein>
    <submittedName>
        <fullName evidence="1">Uncharacterized protein</fullName>
    </submittedName>
</protein>
<evidence type="ECO:0000313" key="1">
    <source>
        <dbReference type="EMBL" id="GLK54807.1"/>
    </source>
</evidence>